<name>A0A1Z1MIV9_9FLOR</name>
<dbReference type="PROSITE" id="PS51722">
    <property type="entry name" value="G_TR_2"/>
    <property type="match status" value="1"/>
</dbReference>
<dbReference type="InterPro" id="IPR036925">
    <property type="entry name" value="TIF_IF2_dom3_sf"/>
</dbReference>
<dbReference type="FunFam" id="3.40.50.10050:FF:000001">
    <property type="entry name" value="Translation initiation factor IF-2"/>
    <property type="match status" value="1"/>
</dbReference>
<dbReference type="InterPro" id="IPR000795">
    <property type="entry name" value="T_Tr_GTP-bd_dom"/>
</dbReference>
<dbReference type="PANTHER" id="PTHR43381:SF5">
    <property type="entry name" value="TR-TYPE G DOMAIN-CONTAINING PROTEIN"/>
    <property type="match status" value="1"/>
</dbReference>
<dbReference type="InterPro" id="IPR053905">
    <property type="entry name" value="EF-G-like_DII"/>
</dbReference>
<geneLocation type="chloroplast" evidence="9"/>
<evidence type="ECO:0000256" key="5">
    <source>
        <dbReference type="ARBA" id="ARBA00023134"/>
    </source>
</evidence>
<dbReference type="NCBIfam" id="TIGR00487">
    <property type="entry name" value="IF-2"/>
    <property type="match status" value="1"/>
</dbReference>
<keyword evidence="2 9" id="KW-0396">Initiation factor</keyword>
<dbReference type="PANTHER" id="PTHR43381">
    <property type="entry name" value="TRANSLATION INITIATION FACTOR IF-2-RELATED"/>
    <property type="match status" value="1"/>
</dbReference>
<dbReference type="InterPro" id="IPR009000">
    <property type="entry name" value="Transl_B-barrel_sf"/>
</dbReference>
<keyword evidence="5" id="KW-0342">GTP-binding</keyword>
<gene>
    <name evidence="9" type="primary">infB</name>
</gene>
<dbReference type="InterPro" id="IPR027417">
    <property type="entry name" value="P-loop_NTPase"/>
</dbReference>
<dbReference type="CDD" id="cd01887">
    <property type="entry name" value="IF2_eIF5B"/>
    <property type="match status" value="1"/>
</dbReference>
<dbReference type="GO" id="GO:0005525">
    <property type="term" value="F:GTP binding"/>
    <property type="evidence" value="ECO:0007669"/>
    <property type="project" value="UniProtKB-KW"/>
</dbReference>
<dbReference type="Gene3D" id="3.40.50.300">
    <property type="entry name" value="P-loop containing nucleotide triphosphate hydrolases"/>
    <property type="match status" value="1"/>
</dbReference>
<feature type="domain" description="Tr-type G" evidence="8">
    <location>
        <begin position="252"/>
        <end position="424"/>
    </location>
</feature>
<dbReference type="InterPro" id="IPR015760">
    <property type="entry name" value="TIF_IF2"/>
</dbReference>
<dbReference type="RefSeq" id="YP_009396812.1">
    <property type="nucleotide sequence ID" value="NC_035284.1"/>
</dbReference>
<dbReference type="InterPro" id="IPR044145">
    <property type="entry name" value="IF2_II"/>
</dbReference>
<dbReference type="Pfam" id="PF11987">
    <property type="entry name" value="IF-2"/>
    <property type="match status" value="1"/>
</dbReference>
<dbReference type="Pfam" id="PF00009">
    <property type="entry name" value="GTP_EFTU"/>
    <property type="match status" value="1"/>
</dbReference>
<dbReference type="FunFam" id="2.40.30.10:FF:000008">
    <property type="entry name" value="Translation initiation factor IF-2"/>
    <property type="match status" value="1"/>
</dbReference>
<dbReference type="GO" id="GO:0003743">
    <property type="term" value="F:translation initiation factor activity"/>
    <property type="evidence" value="ECO:0007669"/>
    <property type="project" value="UniProtKB-KW"/>
</dbReference>
<dbReference type="Gene3D" id="2.40.30.10">
    <property type="entry name" value="Translation factors"/>
    <property type="match status" value="2"/>
</dbReference>
<dbReference type="Pfam" id="PF04760">
    <property type="entry name" value="IF2_N"/>
    <property type="match status" value="1"/>
</dbReference>
<dbReference type="PRINTS" id="PR00315">
    <property type="entry name" value="ELONGATNFCT"/>
</dbReference>
<comment type="function">
    <text evidence="6">One of the essential components for the initiation of protein synthesis. Protects formylmethionyl-tRNA from spontaneous hydrolysis and promotes its binding to the 30S ribosomal subunits. Also involved in the hydrolysis of GTP during the formation of the 70S ribosomal complex.</text>
</comment>
<evidence type="ECO:0000256" key="2">
    <source>
        <dbReference type="ARBA" id="ARBA00022540"/>
    </source>
</evidence>
<evidence type="ECO:0000256" key="6">
    <source>
        <dbReference type="ARBA" id="ARBA00025162"/>
    </source>
</evidence>
<dbReference type="SUPFAM" id="SSF52540">
    <property type="entry name" value="P-loop containing nucleoside triphosphate hydrolases"/>
    <property type="match status" value="1"/>
</dbReference>
<keyword evidence="4" id="KW-0648">Protein biosynthesis</keyword>
<protein>
    <recommendedName>
        <fullName evidence="7">Translation initiation factor IF-2, chloroplastic</fullName>
    </recommendedName>
</protein>
<evidence type="ECO:0000259" key="8">
    <source>
        <dbReference type="PROSITE" id="PS51722"/>
    </source>
</evidence>
<keyword evidence="3" id="KW-0547">Nucleotide-binding</keyword>
<dbReference type="GO" id="GO:0003924">
    <property type="term" value="F:GTPase activity"/>
    <property type="evidence" value="ECO:0007669"/>
    <property type="project" value="InterPro"/>
</dbReference>
<keyword evidence="9" id="KW-0150">Chloroplast</keyword>
<dbReference type="InterPro" id="IPR006847">
    <property type="entry name" value="IF2_N"/>
</dbReference>
<accession>A0A1Z1MIV9</accession>
<dbReference type="Gene3D" id="3.40.50.10050">
    <property type="entry name" value="Translation initiation factor IF- 2, domain 3"/>
    <property type="match status" value="1"/>
</dbReference>
<dbReference type="NCBIfam" id="TIGR00231">
    <property type="entry name" value="small_GTP"/>
    <property type="match status" value="1"/>
</dbReference>
<dbReference type="AlphaFoldDB" id="A0A1Z1MIV9"/>
<keyword evidence="9" id="KW-0934">Plastid</keyword>
<evidence type="ECO:0000256" key="1">
    <source>
        <dbReference type="ARBA" id="ARBA00007733"/>
    </source>
</evidence>
<dbReference type="GO" id="GO:0005829">
    <property type="term" value="C:cytosol"/>
    <property type="evidence" value="ECO:0007669"/>
    <property type="project" value="TreeGrafter"/>
</dbReference>
<dbReference type="SUPFAM" id="SSF50447">
    <property type="entry name" value="Translation proteins"/>
    <property type="match status" value="1"/>
</dbReference>
<dbReference type="InterPro" id="IPR023115">
    <property type="entry name" value="TIF_IF2_dom3"/>
</dbReference>
<dbReference type="InterPro" id="IPR005225">
    <property type="entry name" value="Small_GTP-bd"/>
</dbReference>
<dbReference type="CDD" id="cd03702">
    <property type="entry name" value="IF2_mtIF2_II"/>
    <property type="match status" value="1"/>
</dbReference>
<proteinExistence type="inferred from homology"/>
<dbReference type="SUPFAM" id="SSF52156">
    <property type="entry name" value="Initiation factor IF2/eIF5b, domain 3"/>
    <property type="match status" value="1"/>
</dbReference>
<comment type="similarity">
    <text evidence="1">Belongs to the TRAFAC class translation factor GTPase superfamily. Classic translation factor GTPase family. IF-2 subfamily.</text>
</comment>
<dbReference type="CDD" id="cd03692">
    <property type="entry name" value="mtIF2_IVc"/>
    <property type="match status" value="1"/>
</dbReference>
<evidence type="ECO:0000256" key="7">
    <source>
        <dbReference type="ARBA" id="ARBA00044105"/>
    </source>
</evidence>
<sequence>MNFFKYFDEILCIYHLPFSLLCFDNTLSLTLPKLISAIDLSSIKSMNSMKSNNDFNNTENISNKLGNKYKLGLYEKNIIDTPKNKNRIIKKKRKISSDTKKDEIFIDSRTELLAERSLPSSLLKSHKLNNKNRKKDKVKLDLVQSKDDLVMKLSSYKEKNSLILNQSNKSVLIDSPVTIYELSCKLNIPEAEIITYLFLNKGISATINQVLDVLIAQEVALHYDFVLIKMEVKPSIGLNVNKKNITLPIGIKRLPIIAILGHVDHGKTTLLDSILKTNLVQAEYGGITQAISGHELHWQYDSEVYKLILLDTPGHESFKTMRLRSAKVADIVLLIIAADDGLQPQTIESIHYIKQMNLQCIVVITKIDKIINNANKIKQDLGNMGLLVEELGGSIISIQVSAITHENIPTLLSTICMLSKKSSLFADPEQSARGTILEAYLDKRQGPLANVIVQSGTLKLGDIIVSSNTSGKVKRITNLSNIEIRSSEPSSFVQILGFSSVPQAGSFFQVVTNEKEAKNYCLQQSIDQVYSGKLLDTRISTYNNANIKKFNLIVKANTQGSLEAIIQLLSQIPQAKVQINLLSSNLGNLSNRDIDLAISTNSLIIAFNLNISSQIRILLKKNKIIFEHFNNIYELFDYVQDYMLDLIEPEYEKIPIGNAIVQTVFNMNQGSVAGCFVSKGKLKKACYIHVNRKGILVYQGHLKSLKQMKNSVDEVFAMNECGLMSDYNQWQQNDVIDAYELVLKDKVL</sequence>
<dbReference type="InterPro" id="IPR000178">
    <property type="entry name" value="TF_IF2_bacterial-like"/>
</dbReference>
<dbReference type="EMBL" id="MF101440">
    <property type="protein sequence ID" value="ARW65998.1"/>
    <property type="molecule type" value="Genomic_DNA"/>
</dbReference>
<evidence type="ECO:0000313" key="9">
    <source>
        <dbReference type="EMBL" id="ARW65998.1"/>
    </source>
</evidence>
<evidence type="ECO:0000256" key="4">
    <source>
        <dbReference type="ARBA" id="ARBA00022917"/>
    </source>
</evidence>
<organism evidence="9">
    <name type="scientific">Ophidocladus simpliciusculus</name>
    <dbReference type="NCBI Taxonomy" id="1261574"/>
    <lineage>
        <taxon>Eukaryota</taxon>
        <taxon>Rhodophyta</taxon>
        <taxon>Florideophyceae</taxon>
        <taxon>Rhodymeniophycidae</taxon>
        <taxon>Ceramiales</taxon>
        <taxon>Rhodomelaceae</taxon>
        <taxon>Herposiphonieae</taxon>
        <taxon>Ophidocladus</taxon>
    </lineage>
</organism>
<reference evidence="9" key="1">
    <citation type="journal article" date="2017" name="J. Phycol.">
        <title>Analysis of chloroplast genomes and a supermatrix inform reclassification of the Rhodomelaceae (Rhodophyta).</title>
        <authorList>
            <person name="Diaz-Tapia P."/>
            <person name="Maggs C.A."/>
            <person name="West J.A."/>
            <person name="Verbruggen H."/>
        </authorList>
    </citation>
    <scope>NUCLEOTIDE SEQUENCE</scope>
    <source>
        <strain evidence="9">PD949</strain>
    </source>
</reference>
<dbReference type="Pfam" id="PF22042">
    <property type="entry name" value="EF-G_D2"/>
    <property type="match status" value="1"/>
</dbReference>
<dbReference type="GeneID" id="33359071"/>
<evidence type="ECO:0000256" key="3">
    <source>
        <dbReference type="ARBA" id="ARBA00022741"/>
    </source>
</evidence>